<evidence type="ECO:0000259" key="5">
    <source>
        <dbReference type="SMART" id="SM00226"/>
    </source>
</evidence>
<gene>
    <name evidence="6" type="ORF">DIW15_01380</name>
</gene>
<dbReference type="InterPro" id="IPR050438">
    <property type="entry name" value="LMW_PTPase"/>
</dbReference>
<evidence type="ECO:0000256" key="4">
    <source>
        <dbReference type="PIRSR" id="PIRSR617867-1"/>
    </source>
</evidence>
<comment type="caution">
    <text evidence="6">The sequence shown here is derived from an EMBL/GenBank/DDBJ whole genome shotgun (WGS) entry which is preliminary data.</text>
</comment>
<dbReference type="GO" id="GO:0004725">
    <property type="term" value="F:protein tyrosine phosphatase activity"/>
    <property type="evidence" value="ECO:0007669"/>
    <property type="project" value="InterPro"/>
</dbReference>
<accession>A0A3D4S3E0</accession>
<comment type="similarity">
    <text evidence="1">Belongs to the low molecular weight phosphotyrosine protein phosphatase family.</text>
</comment>
<dbReference type="Pfam" id="PF01451">
    <property type="entry name" value="LMWPc"/>
    <property type="match status" value="1"/>
</dbReference>
<dbReference type="SUPFAM" id="SSF52788">
    <property type="entry name" value="Phosphotyrosine protein phosphatases I"/>
    <property type="match status" value="1"/>
</dbReference>
<dbReference type="InterPro" id="IPR036196">
    <property type="entry name" value="Ptyr_pPase_sf"/>
</dbReference>
<dbReference type="EMBL" id="DQHO01000012">
    <property type="protein sequence ID" value="HCS93344.1"/>
    <property type="molecule type" value="Genomic_DNA"/>
</dbReference>
<reference evidence="6 7" key="1">
    <citation type="journal article" date="2018" name="Nat. Biotechnol.">
        <title>A standardized bacterial taxonomy based on genome phylogeny substantially revises the tree of life.</title>
        <authorList>
            <person name="Parks D.H."/>
            <person name="Chuvochina M."/>
            <person name="Waite D.W."/>
            <person name="Rinke C."/>
            <person name="Skarshewski A."/>
            <person name="Chaumeil P.A."/>
            <person name="Hugenholtz P."/>
        </authorList>
    </citation>
    <scope>NUCLEOTIDE SEQUENCE [LARGE SCALE GENOMIC DNA]</scope>
    <source>
        <strain evidence="6">UBA11306</strain>
    </source>
</reference>
<keyword evidence="2" id="KW-0378">Hydrolase</keyword>
<dbReference type="Proteomes" id="UP000262195">
    <property type="component" value="Unassembled WGS sequence"/>
</dbReference>
<feature type="domain" description="Phosphotyrosine protein phosphatase I" evidence="5">
    <location>
        <begin position="1"/>
        <end position="147"/>
    </location>
</feature>
<evidence type="ECO:0000313" key="7">
    <source>
        <dbReference type="Proteomes" id="UP000262195"/>
    </source>
</evidence>
<evidence type="ECO:0000256" key="1">
    <source>
        <dbReference type="ARBA" id="ARBA00011063"/>
    </source>
</evidence>
<organism evidence="6 7">
    <name type="scientific">Bavariicoccus seileri</name>
    <dbReference type="NCBI Taxonomy" id="549685"/>
    <lineage>
        <taxon>Bacteria</taxon>
        <taxon>Bacillati</taxon>
        <taxon>Bacillota</taxon>
        <taxon>Bacilli</taxon>
        <taxon>Lactobacillales</taxon>
        <taxon>Enterococcaceae</taxon>
        <taxon>Bavariicoccus</taxon>
    </lineage>
</organism>
<feature type="active site" description="Nucleophile" evidence="4">
    <location>
        <position position="7"/>
    </location>
</feature>
<sequence length="153" mass="18135">MKILMICQGNICRSPSAEYLLRKMLREEKLETITIESAGLLKQTDGRVIHPKIAKWLKWYGCDAHRHHATFITHKNLAEYSYIFAMDRSIEQKLRIKYAKDFQDNIYLFGEITGSKKQLDIADPMKTKRFLVTTRKINQLCRLWTSYFMEEPE</sequence>
<protein>
    <recommendedName>
        <fullName evidence="5">Phosphotyrosine protein phosphatase I domain-containing protein</fullName>
    </recommendedName>
</protein>
<keyword evidence="3" id="KW-0904">Protein phosphatase</keyword>
<dbReference type="AlphaFoldDB" id="A0A3D4S3E0"/>
<evidence type="ECO:0000256" key="3">
    <source>
        <dbReference type="ARBA" id="ARBA00022912"/>
    </source>
</evidence>
<dbReference type="PRINTS" id="PR00719">
    <property type="entry name" value="LMWPTPASE"/>
</dbReference>
<feature type="active site" description="Proton donor" evidence="4">
    <location>
        <position position="123"/>
    </location>
</feature>
<dbReference type="SMART" id="SM00226">
    <property type="entry name" value="LMWPc"/>
    <property type="match status" value="1"/>
</dbReference>
<dbReference type="Gene3D" id="3.40.50.2300">
    <property type="match status" value="1"/>
</dbReference>
<dbReference type="PANTHER" id="PTHR11717">
    <property type="entry name" value="LOW MOLECULAR WEIGHT PROTEIN TYROSINE PHOSPHATASE"/>
    <property type="match status" value="1"/>
</dbReference>
<dbReference type="InterPro" id="IPR017867">
    <property type="entry name" value="Tyr_phospatase_low_mol_wt"/>
</dbReference>
<dbReference type="PANTHER" id="PTHR11717:SF31">
    <property type="entry name" value="LOW MOLECULAR WEIGHT PROTEIN-TYROSINE-PHOSPHATASE ETP-RELATED"/>
    <property type="match status" value="1"/>
</dbReference>
<name>A0A3D4S3E0_9ENTE</name>
<evidence type="ECO:0000313" key="6">
    <source>
        <dbReference type="EMBL" id="HCS93344.1"/>
    </source>
</evidence>
<proteinExistence type="inferred from homology"/>
<dbReference type="InterPro" id="IPR023485">
    <property type="entry name" value="Ptyr_pPase"/>
</dbReference>
<feature type="active site" description="Nucleophile" evidence="4">
    <location>
        <position position="13"/>
    </location>
</feature>
<dbReference type="STRING" id="1121105.GCA_000421665_02019"/>
<evidence type="ECO:0000256" key="2">
    <source>
        <dbReference type="ARBA" id="ARBA00022801"/>
    </source>
</evidence>